<dbReference type="InterPro" id="IPR027417">
    <property type="entry name" value="P-loop_NTPase"/>
</dbReference>
<comment type="subcellular location">
    <subcellularLocation>
        <location evidence="1">Cell membrane</location>
        <topology evidence="1">Multi-pass membrane protein</topology>
    </subcellularLocation>
</comment>
<dbReference type="CDD" id="cd01127">
    <property type="entry name" value="TrwB_TraG_TraD_VirD4"/>
    <property type="match status" value="1"/>
</dbReference>
<dbReference type="Gene3D" id="3.40.50.300">
    <property type="entry name" value="P-loop containing nucleotide triphosphate hydrolases"/>
    <property type="match status" value="2"/>
</dbReference>
<protein>
    <submittedName>
        <fullName evidence="8">Coupling protein TraD</fullName>
    </submittedName>
</protein>
<proteinExistence type="predicted"/>
<accession>A0A5B9QE87</accession>
<dbReference type="RefSeq" id="WP_148074343.1">
    <property type="nucleotide sequence ID" value="NZ_CP042913.1"/>
</dbReference>
<dbReference type="InterPro" id="IPR051539">
    <property type="entry name" value="T4SS-coupling_protein"/>
</dbReference>
<evidence type="ECO:0000256" key="3">
    <source>
        <dbReference type="ARBA" id="ARBA00022692"/>
    </source>
</evidence>
<dbReference type="SUPFAM" id="SSF52540">
    <property type="entry name" value="P-loop containing nucleoside triphosphate hydrolases"/>
    <property type="match status" value="1"/>
</dbReference>
<dbReference type="AlphaFoldDB" id="A0A5B9QE87"/>
<evidence type="ECO:0000313" key="9">
    <source>
        <dbReference type="Proteomes" id="UP000323917"/>
    </source>
</evidence>
<keyword evidence="2" id="KW-1003">Cell membrane</keyword>
<keyword evidence="5" id="KW-0472">Membrane</keyword>
<evidence type="ECO:0000259" key="7">
    <source>
        <dbReference type="Pfam" id="PF10412"/>
    </source>
</evidence>
<evidence type="ECO:0000256" key="2">
    <source>
        <dbReference type="ARBA" id="ARBA00022475"/>
    </source>
</evidence>
<dbReference type="OrthoDB" id="251874at2"/>
<evidence type="ECO:0000313" key="8">
    <source>
        <dbReference type="EMBL" id="QEG35905.1"/>
    </source>
</evidence>
<evidence type="ECO:0000256" key="6">
    <source>
        <dbReference type="SAM" id="MobiDB-lite"/>
    </source>
</evidence>
<evidence type="ECO:0000256" key="4">
    <source>
        <dbReference type="ARBA" id="ARBA00022989"/>
    </source>
</evidence>
<feature type="domain" description="Type IV secretion system coupling protein TraD DNA-binding" evidence="7">
    <location>
        <begin position="63"/>
        <end position="442"/>
    </location>
</feature>
<dbReference type="KEGG" id="bgok:Pr1d_32120"/>
<dbReference type="PANTHER" id="PTHR37937:SF1">
    <property type="entry name" value="CONJUGATIVE TRANSFER: DNA TRANSPORT"/>
    <property type="match status" value="1"/>
</dbReference>
<reference evidence="8 9" key="1">
    <citation type="submission" date="2019-08" db="EMBL/GenBank/DDBJ databases">
        <title>Deep-cultivation of Planctomycetes and their phenomic and genomic characterization uncovers novel biology.</title>
        <authorList>
            <person name="Wiegand S."/>
            <person name="Jogler M."/>
            <person name="Boedeker C."/>
            <person name="Pinto D."/>
            <person name="Vollmers J."/>
            <person name="Rivas-Marin E."/>
            <person name="Kohn T."/>
            <person name="Peeters S.H."/>
            <person name="Heuer A."/>
            <person name="Rast P."/>
            <person name="Oberbeckmann S."/>
            <person name="Bunk B."/>
            <person name="Jeske O."/>
            <person name="Meyerdierks A."/>
            <person name="Storesund J.E."/>
            <person name="Kallscheuer N."/>
            <person name="Luecker S."/>
            <person name="Lage O.M."/>
            <person name="Pohl T."/>
            <person name="Merkel B.J."/>
            <person name="Hornburger P."/>
            <person name="Mueller R.-W."/>
            <person name="Bruemmer F."/>
            <person name="Labrenz M."/>
            <person name="Spormann A.M."/>
            <person name="Op den Camp H."/>
            <person name="Overmann J."/>
            <person name="Amann R."/>
            <person name="Jetten M.S.M."/>
            <person name="Mascher T."/>
            <person name="Medema M.H."/>
            <person name="Devos D.P."/>
            <person name="Kaster A.-K."/>
            <person name="Ovreas L."/>
            <person name="Rohde M."/>
            <person name="Galperin M.Y."/>
            <person name="Jogler C."/>
        </authorList>
    </citation>
    <scope>NUCLEOTIDE SEQUENCE [LARGE SCALE GENOMIC DNA]</scope>
    <source>
        <strain evidence="8 9">Pr1d</strain>
    </source>
</reference>
<evidence type="ECO:0000256" key="1">
    <source>
        <dbReference type="ARBA" id="ARBA00004651"/>
    </source>
</evidence>
<evidence type="ECO:0000256" key="5">
    <source>
        <dbReference type="ARBA" id="ARBA00023136"/>
    </source>
</evidence>
<dbReference type="Pfam" id="PF10412">
    <property type="entry name" value="TrwB_AAD_bind"/>
    <property type="match status" value="1"/>
</dbReference>
<feature type="region of interest" description="Disordered" evidence="6">
    <location>
        <begin position="526"/>
        <end position="555"/>
    </location>
</feature>
<organism evidence="8 9">
    <name type="scientific">Bythopirellula goksoeyrii</name>
    <dbReference type="NCBI Taxonomy" id="1400387"/>
    <lineage>
        <taxon>Bacteria</taxon>
        <taxon>Pseudomonadati</taxon>
        <taxon>Planctomycetota</taxon>
        <taxon>Planctomycetia</taxon>
        <taxon>Pirellulales</taxon>
        <taxon>Lacipirellulaceae</taxon>
        <taxon>Bythopirellula</taxon>
    </lineage>
</organism>
<dbReference type="EMBL" id="CP042913">
    <property type="protein sequence ID" value="QEG35905.1"/>
    <property type="molecule type" value="Genomic_DNA"/>
</dbReference>
<sequence>MDISSSLRLLVVVGLVLGLVFRQQVLRWLRVRSYTRGRQLAKPNRSRMSGKSSHGLRWGNNLLPESTATQHFLAAGVTGSGKSHVQRLLMKSVLENMHVGSDSRVLIYDAKGETTAYLKKVGVTTAVYSLNPFESRKGFPQAVAWDIARDITSPTRALNFSCSLIKAESSGANQYFTNSARLIVNGVLLSFIKHSAGVWTFSDLVHATLSRDRLEAVLSRDTVGRELFARFLPDDRTGHSVLTSVISSMGYYAPVAALWQRTPEKLSIRDWLSDSSVLLLGVNKSASATLDVLNEQIFRFLVEEIDGQRNSSTRRTWVWVDEAREAKSILRSEGLQALAVKGRSRGACLLLAFQDIEGFREAAGSDKIADEIIGQCSHKAILRMESPGSAEWAAKMLGQYETLEIFRSESSGGRGFFSTGHNVSEQRVMKDSVLPSEFFTIPPTNKQNGLTGYFLSPDCGARKITLPSSDISPIVVSEQEEERYALVSKPESDQWLREWSMSDRQRLSLPAQPELELADLTPVQRGQKLKFRPGPSRQAISKSKMPAVTAAGRGD</sequence>
<name>A0A5B9QE87_9BACT</name>
<gene>
    <name evidence="8" type="primary">traD</name>
    <name evidence="8" type="ORF">Pr1d_32120</name>
</gene>
<dbReference type="InterPro" id="IPR019476">
    <property type="entry name" value="T4SS_TraD_DNA-bd"/>
</dbReference>
<dbReference type="Proteomes" id="UP000323917">
    <property type="component" value="Chromosome"/>
</dbReference>
<keyword evidence="4" id="KW-1133">Transmembrane helix</keyword>
<dbReference type="PANTHER" id="PTHR37937">
    <property type="entry name" value="CONJUGATIVE TRANSFER: DNA TRANSPORT"/>
    <property type="match status" value="1"/>
</dbReference>
<dbReference type="GO" id="GO:0005886">
    <property type="term" value="C:plasma membrane"/>
    <property type="evidence" value="ECO:0007669"/>
    <property type="project" value="UniProtKB-SubCell"/>
</dbReference>
<keyword evidence="3" id="KW-0812">Transmembrane</keyword>
<keyword evidence="9" id="KW-1185">Reference proteome</keyword>